<dbReference type="InterPro" id="IPR047109">
    <property type="entry name" value="CAD-like"/>
</dbReference>
<dbReference type="CDD" id="cd05283">
    <property type="entry name" value="CAD1"/>
    <property type="match status" value="1"/>
</dbReference>
<dbReference type="InterPro" id="IPR036291">
    <property type="entry name" value="NAD(P)-bd_dom_sf"/>
</dbReference>
<gene>
    <name evidence="7" type="ORF">ABID46_002296</name>
</gene>
<dbReference type="RefSeq" id="WP_354510183.1">
    <property type="nucleotide sequence ID" value="NZ_JBEPMO010000017.1"/>
</dbReference>
<dbReference type="InterPro" id="IPR013149">
    <property type="entry name" value="ADH-like_C"/>
</dbReference>
<dbReference type="SMART" id="SM00829">
    <property type="entry name" value="PKS_ER"/>
    <property type="match status" value="1"/>
</dbReference>
<dbReference type="SUPFAM" id="SSF51735">
    <property type="entry name" value="NAD(P)-binding Rossmann-fold domains"/>
    <property type="match status" value="1"/>
</dbReference>
<evidence type="ECO:0000313" key="7">
    <source>
        <dbReference type="EMBL" id="MET3732706.1"/>
    </source>
</evidence>
<dbReference type="InterPro" id="IPR013154">
    <property type="entry name" value="ADH-like_N"/>
</dbReference>
<keyword evidence="8" id="KW-1185">Reference proteome</keyword>
<dbReference type="Proteomes" id="UP001549146">
    <property type="component" value="Unassembled WGS sequence"/>
</dbReference>
<dbReference type="InterPro" id="IPR029752">
    <property type="entry name" value="D-isomer_DH_CS1"/>
</dbReference>
<reference evidence="7 8" key="1">
    <citation type="submission" date="2024-06" db="EMBL/GenBank/DDBJ databases">
        <title>Genomic Encyclopedia of Type Strains, Phase IV (KMG-IV): sequencing the most valuable type-strain genomes for metagenomic binning, comparative biology and taxonomic classification.</title>
        <authorList>
            <person name="Goeker M."/>
        </authorList>
    </citation>
    <scope>NUCLEOTIDE SEQUENCE [LARGE SCALE GENOMIC DNA]</scope>
    <source>
        <strain evidence="7 8">DSM 29388</strain>
    </source>
</reference>
<evidence type="ECO:0000256" key="2">
    <source>
        <dbReference type="ARBA" id="ARBA00022723"/>
    </source>
</evidence>
<dbReference type="Gene3D" id="3.90.180.10">
    <property type="entry name" value="Medium-chain alcohol dehydrogenases, catalytic domain"/>
    <property type="match status" value="1"/>
</dbReference>
<accession>A0ABV2LW71</accession>
<dbReference type="EC" id="1.-.-.-" evidence="7"/>
<feature type="domain" description="Enoyl reductase (ER)" evidence="6">
    <location>
        <begin position="11"/>
        <end position="294"/>
    </location>
</feature>
<dbReference type="PROSITE" id="PS00065">
    <property type="entry name" value="D_2_HYDROXYACID_DH_1"/>
    <property type="match status" value="1"/>
</dbReference>
<sequence length="349" mass="38243">MNQIKAYGSHSATEELKPLEISRREVLPKDVQIEILYCGVCHSDIHTARSEWGPAKYPVVPGHEIVGRVTAIGSEVQNFKEGDLVGVGCIVDSCRTCPSCGEGLEQYCENGMTGTYNSPDRISGGHTLGGYSEQIVVDEQYVLRIPTNLDISKVAPLLCAGITTWSPLMHWKVKKGHKVGIIGLGGLGHMGIKFARALGAQVVMITTSPEKGKDAKLLGADEVLLSTDAEMMKAHANSFDFLLNTIPVGHQVNPYIQLLKRDKTMVMVGAIEPIDPLHSGLLVTKRRNIAGSLIGGIKETQEMLDFCGEHNILPEVEMINIQNINEAWDRVVKADIKYRFVIDMQSLKD</sequence>
<name>A0ABV2LW71_9FLAO</name>
<dbReference type="Pfam" id="PF00107">
    <property type="entry name" value="ADH_zinc_N"/>
    <property type="match status" value="1"/>
</dbReference>
<dbReference type="InterPro" id="IPR011032">
    <property type="entry name" value="GroES-like_sf"/>
</dbReference>
<keyword evidence="2 5" id="KW-0479">Metal-binding</keyword>
<dbReference type="InterPro" id="IPR002328">
    <property type="entry name" value="ADH_Zn_CS"/>
</dbReference>
<dbReference type="Pfam" id="PF08240">
    <property type="entry name" value="ADH_N"/>
    <property type="match status" value="1"/>
</dbReference>
<dbReference type="GO" id="GO:0016491">
    <property type="term" value="F:oxidoreductase activity"/>
    <property type="evidence" value="ECO:0007669"/>
    <property type="project" value="UniProtKB-KW"/>
</dbReference>
<evidence type="ECO:0000256" key="1">
    <source>
        <dbReference type="ARBA" id="ARBA00001947"/>
    </source>
</evidence>
<dbReference type="SUPFAM" id="SSF50129">
    <property type="entry name" value="GroES-like"/>
    <property type="match status" value="1"/>
</dbReference>
<dbReference type="InterPro" id="IPR020843">
    <property type="entry name" value="ER"/>
</dbReference>
<evidence type="ECO:0000256" key="3">
    <source>
        <dbReference type="ARBA" id="ARBA00022833"/>
    </source>
</evidence>
<evidence type="ECO:0000256" key="4">
    <source>
        <dbReference type="ARBA" id="ARBA00023002"/>
    </source>
</evidence>
<dbReference type="PROSITE" id="PS00059">
    <property type="entry name" value="ADH_ZINC"/>
    <property type="match status" value="1"/>
</dbReference>
<evidence type="ECO:0000259" key="6">
    <source>
        <dbReference type="SMART" id="SM00829"/>
    </source>
</evidence>
<dbReference type="PANTHER" id="PTHR42683">
    <property type="entry name" value="ALDEHYDE REDUCTASE"/>
    <property type="match status" value="1"/>
</dbReference>
<keyword evidence="4 7" id="KW-0560">Oxidoreductase</keyword>
<comment type="similarity">
    <text evidence="5">Belongs to the zinc-containing alcohol dehydrogenase family.</text>
</comment>
<proteinExistence type="inferred from homology"/>
<protein>
    <submittedName>
        <fullName evidence="7">Zinc-type alcohol dehydrogenase-like protein</fullName>
        <ecNumber evidence="7">1.-.-.-</ecNumber>
    </submittedName>
</protein>
<evidence type="ECO:0000313" key="8">
    <source>
        <dbReference type="Proteomes" id="UP001549146"/>
    </source>
</evidence>
<comment type="caution">
    <text evidence="7">The sequence shown here is derived from an EMBL/GenBank/DDBJ whole genome shotgun (WGS) entry which is preliminary data.</text>
</comment>
<evidence type="ECO:0000256" key="5">
    <source>
        <dbReference type="RuleBase" id="RU361277"/>
    </source>
</evidence>
<dbReference type="EMBL" id="JBEPMO010000017">
    <property type="protein sequence ID" value="MET3732706.1"/>
    <property type="molecule type" value="Genomic_DNA"/>
</dbReference>
<dbReference type="Gene3D" id="3.40.50.720">
    <property type="entry name" value="NAD(P)-binding Rossmann-like Domain"/>
    <property type="match status" value="1"/>
</dbReference>
<keyword evidence="3 5" id="KW-0862">Zinc</keyword>
<organism evidence="7 8">
    <name type="scientific">Moheibacter stercoris</name>
    <dbReference type="NCBI Taxonomy" id="1628251"/>
    <lineage>
        <taxon>Bacteria</taxon>
        <taxon>Pseudomonadati</taxon>
        <taxon>Bacteroidota</taxon>
        <taxon>Flavobacteriia</taxon>
        <taxon>Flavobacteriales</taxon>
        <taxon>Weeksellaceae</taxon>
        <taxon>Moheibacter</taxon>
    </lineage>
</organism>
<comment type="cofactor">
    <cofactor evidence="1 5">
        <name>Zn(2+)</name>
        <dbReference type="ChEBI" id="CHEBI:29105"/>
    </cofactor>
</comment>